<gene>
    <name evidence="2" type="ORF">BJ684DRAFT_20926</name>
</gene>
<dbReference type="GO" id="GO:0045333">
    <property type="term" value="P:cellular respiration"/>
    <property type="evidence" value="ECO:0007669"/>
    <property type="project" value="TreeGrafter"/>
</dbReference>
<reference evidence="3" key="1">
    <citation type="journal article" date="2018" name="Nat. Microbiol.">
        <title>Leveraging single-cell genomics to expand the fungal tree of life.</title>
        <authorList>
            <person name="Ahrendt S.R."/>
            <person name="Quandt C.A."/>
            <person name="Ciobanu D."/>
            <person name="Clum A."/>
            <person name="Salamov A."/>
            <person name="Andreopoulos B."/>
            <person name="Cheng J.F."/>
            <person name="Woyke T."/>
            <person name="Pelin A."/>
            <person name="Henrissat B."/>
            <person name="Reynolds N.K."/>
            <person name="Benny G.L."/>
            <person name="Smith M.E."/>
            <person name="James T.Y."/>
            <person name="Grigoriev I.V."/>
        </authorList>
    </citation>
    <scope>NUCLEOTIDE SEQUENCE [LARGE SCALE GENOMIC DNA]</scope>
</reference>
<evidence type="ECO:0000313" key="3">
    <source>
        <dbReference type="Proteomes" id="UP000267251"/>
    </source>
</evidence>
<accession>A0A4P9Y1K1</accession>
<dbReference type="Pfam" id="PF16860">
    <property type="entry name" value="CX9C"/>
    <property type="match status" value="1"/>
</dbReference>
<proteinExistence type="predicted"/>
<dbReference type="InterPro" id="IPR031731">
    <property type="entry name" value="CX9C"/>
</dbReference>
<dbReference type="OrthoDB" id="18982at2759"/>
<keyword evidence="3" id="KW-1185">Reference proteome</keyword>
<dbReference type="PROSITE" id="PS51808">
    <property type="entry name" value="CHCH"/>
    <property type="match status" value="1"/>
</dbReference>
<dbReference type="Proteomes" id="UP000267251">
    <property type="component" value="Unassembled WGS sequence"/>
</dbReference>
<dbReference type="AlphaFoldDB" id="A0A4P9Y1K1"/>
<dbReference type="Gene3D" id="1.10.287.2900">
    <property type="match status" value="2"/>
</dbReference>
<dbReference type="InterPro" id="IPR052848">
    <property type="entry name" value="CHCH_domain-containing_protein"/>
</dbReference>
<evidence type="ECO:0000259" key="1">
    <source>
        <dbReference type="Pfam" id="PF16860"/>
    </source>
</evidence>
<dbReference type="GO" id="GO:0005758">
    <property type="term" value="C:mitochondrial intermembrane space"/>
    <property type="evidence" value="ECO:0007669"/>
    <property type="project" value="TreeGrafter"/>
</dbReference>
<dbReference type="PANTHER" id="PTHR47106:SF1">
    <property type="entry name" value="COILED-COIL-HELIX-COILED-COIL-HELIX DOMAIN-CONTAINING PROTEIN 5"/>
    <property type="match status" value="1"/>
</dbReference>
<protein>
    <recommendedName>
        <fullName evidence="1">IMS import disulfide relay-system CHCH-CHCH-like Cx9C domain-containing protein</fullName>
    </recommendedName>
</protein>
<organism evidence="2 3">
    <name type="scientific">Piptocephalis cylindrospora</name>
    <dbReference type="NCBI Taxonomy" id="1907219"/>
    <lineage>
        <taxon>Eukaryota</taxon>
        <taxon>Fungi</taxon>
        <taxon>Fungi incertae sedis</taxon>
        <taxon>Zoopagomycota</taxon>
        <taxon>Zoopagomycotina</taxon>
        <taxon>Zoopagomycetes</taxon>
        <taxon>Zoopagales</taxon>
        <taxon>Piptocephalidaceae</taxon>
        <taxon>Piptocephalis</taxon>
    </lineage>
</organism>
<name>A0A4P9Y1K1_9FUNG</name>
<dbReference type="EMBL" id="KZ988294">
    <property type="protein sequence ID" value="RKP12544.1"/>
    <property type="molecule type" value="Genomic_DNA"/>
</dbReference>
<dbReference type="PANTHER" id="PTHR47106">
    <property type="entry name" value="COILED-COIL-HELIX-COILED-COIL-HELIX DOMAIN-CONTAINING PROTEIN 5"/>
    <property type="match status" value="1"/>
</dbReference>
<evidence type="ECO:0000313" key="2">
    <source>
        <dbReference type="EMBL" id="RKP12544.1"/>
    </source>
</evidence>
<sequence length="111" mass="12588">MENIIDQVQKHCPAQLNAYTQCVEDHPGDWETKCAEKRRLLRLCSEDNITVLRKVKEQCRKVAFDFDVCQAQEEDPTRCIEALKKLHTCAESVKAEEAIGKGGNLAGKDQK</sequence>
<feature type="domain" description="IMS import disulfide relay-system CHCH-CHCH-like Cx9C" evidence="1">
    <location>
        <begin position="6"/>
        <end position="48"/>
    </location>
</feature>